<dbReference type="InterPro" id="IPR013977">
    <property type="entry name" value="GcvT_C"/>
</dbReference>
<dbReference type="FunFam" id="2.40.30.110:FF:000003">
    <property type="entry name" value="Aminomethyltransferase"/>
    <property type="match status" value="1"/>
</dbReference>
<evidence type="ECO:0000259" key="10">
    <source>
        <dbReference type="Pfam" id="PF08669"/>
    </source>
</evidence>
<evidence type="ECO:0000256" key="7">
    <source>
        <dbReference type="HAMAP-Rule" id="MF_00259"/>
    </source>
</evidence>
<dbReference type="FunFam" id="4.10.1250.10:FF:000001">
    <property type="entry name" value="Aminomethyltransferase"/>
    <property type="match status" value="1"/>
</dbReference>
<comment type="subunit">
    <text evidence="7">The glycine cleavage system is composed of four proteins: P, T, L and H.</text>
</comment>
<evidence type="ECO:0000259" key="9">
    <source>
        <dbReference type="Pfam" id="PF01571"/>
    </source>
</evidence>
<comment type="function">
    <text evidence="7">The glycine cleavage system catalyzes the degradation of glycine.</text>
</comment>
<dbReference type="EC" id="2.1.2.10" evidence="2 7"/>
<dbReference type="GO" id="GO:0019464">
    <property type="term" value="P:glycine decarboxylation via glycine cleavage system"/>
    <property type="evidence" value="ECO:0007669"/>
    <property type="project" value="UniProtKB-UniRule"/>
</dbReference>
<evidence type="ECO:0000256" key="6">
    <source>
        <dbReference type="ARBA" id="ARBA00047665"/>
    </source>
</evidence>
<evidence type="ECO:0000313" key="11">
    <source>
        <dbReference type="EMBL" id="CAA9280093.1"/>
    </source>
</evidence>
<comment type="catalytic activity">
    <reaction evidence="6 7">
        <text>N(6)-[(R)-S(8)-aminomethyldihydrolipoyl]-L-lysyl-[protein] + (6S)-5,6,7,8-tetrahydrofolate = N(6)-[(R)-dihydrolipoyl]-L-lysyl-[protein] + (6R)-5,10-methylene-5,6,7,8-tetrahydrofolate + NH4(+)</text>
        <dbReference type="Rhea" id="RHEA:16945"/>
        <dbReference type="Rhea" id="RHEA-COMP:10475"/>
        <dbReference type="Rhea" id="RHEA-COMP:10492"/>
        <dbReference type="ChEBI" id="CHEBI:15636"/>
        <dbReference type="ChEBI" id="CHEBI:28938"/>
        <dbReference type="ChEBI" id="CHEBI:57453"/>
        <dbReference type="ChEBI" id="CHEBI:83100"/>
        <dbReference type="ChEBI" id="CHEBI:83143"/>
        <dbReference type="EC" id="2.1.2.10"/>
    </reaction>
</comment>
<dbReference type="FunFam" id="3.30.70.1400:FF:000001">
    <property type="entry name" value="Aminomethyltransferase"/>
    <property type="match status" value="1"/>
</dbReference>
<dbReference type="GO" id="GO:0008168">
    <property type="term" value="F:methyltransferase activity"/>
    <property type="evidence" value="ECO:0007669"/>
    <property type="project" value="UniProtKB-KW"/>
</dbReference>
<evidence type="ECO:0000256" key="2">
    <source>
        <dbReference type="ARBA" id="ARBA00012616"/>
    </source>
</evidence>
<dbReference type="AlphaFoldDB" id="A0A6J4JHJ1"/>
<dbReference type="InterPro" id="IPR022903">
    <property type="entry name" value="GcvT_bac"/>
</dbReference>
<evidence type="ECO:0000256" key="8">
    <source>
        <dbReference type="PIRSR" id="PIRSR006487-1"/>
    </source>
</evidence>
<reference evidence="11" key="1">
    <citation type="submission" date="2020-02" db="EMBL/GenBank/DDBJ databases">
        <authorList>
            <person name="Meier V. D."/>
        </authorList>
    </citation>
    <scope>NUCLEOTIDE SEQUENCE</scope>
    <source>
        <strain evidence="11">AVDCRST_MAG26</strain>
    </source>
</reference>
<dbReference type="NCBIfam" id="NF001567">
    <property type="entry name" value="PRK00389.1"/>
    <property type="match status" value="1"/>
</dbReference>
<dbReference type="PANTHER" id="PTHR43757">
    <property type="entry name" value="AMINOMETHYLTRANSFERASE"/>
    <property type="match status" value="1"/>
</dbReference>
<evidence type="ECO:0000256" key="5">
    <source>
        <dbReference type="ARBA" id="ARBA00031395"/>
    </source>
</evidence>
<dbReference type="Gene3D" id="4.10.1250.10">
    <property type="entry name" value="Aminomethyltransferase fragment"/>
    <property type="match status" value="1"/>
</dbReference>
<dbReference type="Pfam" id="PF08669">
    <property type="entry name" value="GCV_T_C"/>
    <property type="match status" value="1"/>
</dbReference>
<dbReference type="Gene3D" id="3.30.1360.120">
    <property type="entry name" value="Probable tRNA modification gtpase trme, domain 1"/>
    <property type="match status" value="1"/>
</dbReference>
<feature type="domain" description="GCVT N-terminal" evidence="9">
    <location>
        <begin position="30"/>
        <end position="285"/>
    </location>
</feature>
<dbReference type="GO" id="GO:0004047">
    <property type="term" value="F:aminomethyltransferase activity"/>
    <property type="evidence" value="ECO:0007669"/>
    <property type="project" value="UniProtKB-UniRule"/>
</dbReference>
<evidence type="ECO:0000256" key="3">
    <source>
        <dbReference type="ARBA" id="ARBA00022576"/>
    </source>
</evidence>
<dbReference type="InterPro" id="IPR027266">
    <property type="entry name" value="TrmE/GcvT-like"/>
</dbReference>
<dbReference type="InterPro" id="IPR029043">
    <property type="entry name" value="GcvT/YgfZ_C"/>
</dbReference>
<feature type="domain" description="Aminomethyltransferase C-terminal" evidence="10">
    <location>
        <begin position="304"/>
        <end position="382"/>
    </location>
</feature>
<dbReference type="PIRSF" id="PIRSF006487">
    <property type="entry name" value="GcvT"/>
    <property type="match status" value="1"/>
</dbReference>
<protein>
    <recommendedName>
        <fullName evidence="2 7">Aminomethyltransferase</fullName>
        <ecNumber evidence="2 7">2.1.2.10</ecNumber>
    </recommendedName>
    <alternativeName>
        <fullName evidence="5 7">Glycine cleavage system T protein</fullName>
    </alternativeName>
</protein>
<keyword evidence="4 7" id="KW-0808">Transferase</keyword>
<dbReference type="SUPFAM" id="SSF103025">
    <property type="entry name" value="Folate-binding domain"/>
    <property type="match status" value="1"/>
</dbReference>
<evidence type="ECO:0000256" key="1">
    <source>
        <dbReference type="ARBA" id="ARBA00008609"/>
    </source>
</evidence>
<dbReference type="GO" id="GO:0008483">
    <property type="term" value="F:transaminase activity"/>
    <property type="evidence" value="ECO:0007669"/>
    <property type="project" value="UniProtKB-KW"/>
</dbReference>
<dbReference type="InterPro" id="IPR028896">
    <property type="entry name" value="GcvT/YgfZ/DmdA"/>
</dbReference>
<gene>
    <name evidence="7" type="primary">gcvT</name>
    <name evidence="11" type="ORF">AVDCRST_MAG26-3310</name>
</gene>
<dbReference type="GO" id="GO:0005829">
    <property type="term" value="C:cytosol"/>
    <property type="evidence" value="ECO:0007669"/>
    <property type="project" value="TreeGrafter"/>
</dbReference>
<dbReference type="Gene3D" id="2.40.30.110">
    <property type="entry name" value="Aminomethyltransferase beta-barrel domains"/>
    <property type="match status" value="1"/>
</dbReference>
<dbReference type="Gene3D" id="3.30.70.1400">
    <property type="entry name" value="Aminomethyltransferase beta-barrel domains"/>
    <property type="match status" value="1"/>
</dbReference>
<dbReference type="HAMAP" id="MF_00259">
    <property type="entry name" value="GcvT"/>
    <property type="match status" value="1"/>
</dbReference>
<dbReference type="Pfam" id="PF01571">
    <property type="entry name" value="GCV_T"/>
    <property type="match status" value="1"/>
</dbReference>
<feature type="binding site" evidence="8">
    <location>
        <position position="218"/>
    </location>
    <ligand>
        <name>substrate</name>
    </ligand>
</feature>
<dbReference type="GO" id="GO:0032259">
    <property type="term" value="P:methylation"/>
    <property type="evidence" value="ECO:0007669"/>
    <property type="project" value="UniProtKB-KW"/>
</dbReference>
<sequence length="388" mass="42156">MQDWVKCDLGYNNPGLAMTDGSAMKRTPLNERHKELGAKMVEFGGWEMPVQYTGIIDEHTATRTAAGLFDISHMGQINVGGPDALPFLQSIATQDVATIDEGMSNYSLMCYPDGGIVDDIFIYHLPDRYLVVVNASNVDKDFAWLHEHVGDFAVEIENISDQTTMLALQGPRAEAILARVADVDASAIPFHGVMTGTLLGHVPAIIARTGYTGEDGFELFFANEYAGSVWNGLLEEGHDDGLKPIGLGARDSLRFEPKLALYGHEISETVNPYEAGLGWVVKLDKGPFLGREALQRVKAEGPRRKLVGLEMIGRGIARGGYRVATPDGDDVGEVTSGMPAPTLGKNLALALVRADVARAGTELDVVIRGKPVRARVVKTPFYQSRYKK</sequence>
<comment type="similarity">
    <text evidence="1 7">Belongs to the GcvT family.</text>
</comment>
<dbReference type="SUPFAM" id="SSF101790">
    <property type="entry name" value="Aminomethyltransferase beta-barrel domain"/>
    <property type="match status" value="1"/>
</dbReference>
<dbReference type="InterPro" id="IPR006222">
    <property type="entry name" value="GCVT_N"/>
</dbReference>
<dbReference type="NCBIfam" id="TIGR00528">
    <property type="entry name" value="gcvT"/>
    <property type="match status" value="1"/>
</dbReference>
<dbReference type="GO" id="GO:0005960">
    <property type="term" value="C:glycine cleavage complex"/>
    <property type="evidence" value="ECO:0007669"/>
    <property type="project" value="InterPro"/>
</dbReference>
<keyword evidence="3 7" id="KW-0032">Aminotransferase</keyword>
<name>A0A6J4JHJ1_9CHLR</name>
<accession>A0A6J4JHJ1</accession>
<proteinExistence type="inferred from homology"/>
<dbReference type="PANTHER" id="PTHR43757:SF2">
    <property type="entry name" value="AMINOMETHYLTRANSFERASE, MITOCHONDRIAL"/>
    <property type="match status" value="1"/>
</dbReference>
<keyword evidence="11" id="KW-0489">Methyltransferase</keyword>
<dbReference type="EMBL" id="CADCTK010000770">
    <property type="protein sequence ID" value="CAA9280093.1"/>
    <property type="molecule type" value="Genomic_DNA"/>
</dbReference>
<dbReference type="InterPro" id="IPR006223">
    <property type="entry name" value="GcvT"/>
</dbReference>
<organism evidence="11">
    <name type="scientific">uncultured Chloroflexia bacterium</name>
    <dbReference type="NCBI Taxonomy" id="1672391"/>
    <lineage>
        <taxon>Bacteria</taxon>
        <taxon>Bacillati</taxon>
        <taxon>Chloroflexota</taxon>
        <taxon>Chloroflexia</taxon>
        <taxon>environmental samples</taxon>
    </lineage>
</organism>
<evidence type="ECO:0000256" key="4">
    <source>
        <dbReference type="ARBA" id="ARBA00022679"/>
    </source>
</evidence>